<sequence>MENYISTARVQTEKEDLAPYFGIDEDGLGRQIPMYEASALMQEIEAFGDLQQTLLDFQLVNLQLAPPSGAVLFDHVATAATARATAALLLIFLL</sequence>
<dbReference type="EMBL" id="LAQI01000063">
    <property type="protein sequence ID" value="KKY23998.1"/>
    <property type="molecule type" value="Genomic_DNA"/>
</dbReference>
<evidence type="ECO:0000313" key="2">
    <source>
        <dbReference type="Proteomes" id="UP000034182"/>
    </source>
</evidence>
<reference evidence="1 2" key="2">
    <citation type="submission" date="2015-05" db="EMBL/GenBank/DDBJ databases">
        <title>Distinctive expansion of gene families associated with plant cell wall degradation and secondary metabolism in the genomes of grapevine trunk pathogens.</title>
        <authorList>
            <person name="Lawrence D.P."/>
            <person name="Travadon R."/>
            <person name="Rolshausen P.E."/>
            <person name="Baumgartner K."/>
        </authorList>
    </citation>
    <scope>NUCLEOTIDE SEQUENCE [LARGE SCALE GENOMIC DNA]</scope>
    <source>
        <strain evidence="1">DS831</strain>
    </source>
</reference>
<organism evidence="1 2">
    <name type="scientific">Diplodia seriata</name>
    <dbReference type="NCBI Taxonomy" id="420778"/>
    <lineage>
        <taxon>Eukaryota</taxon>
        <taxon>Fungi</taxon>
        <taxon>Dikarya</taxon>
        <taxon>Ascomycota</taxon>
        <taxon>Pezizomycotina</taxon>
        <taxon>Dothideomycetes</taxon>
        <taxon>Dothideomycetes incertae sedis</taxon>
        <taxon>Botryosphaeriales</taxon>
        <taxon>Botryosphaeriaceae</taxon>
        <taxon>Diplodia</taxon>
    </lineage>
</organism>
<dbReference type="Proteomes" id="UP000034182">
    <property type="component" value="Unassembled WGS sequence"/>
</dbReference>
<gene>
    <name evidence="1" type="ORF">UCDDS831_g02653</name>
</gene>
<protein>
    <submittedName>
        <fullName evidence="1">Uncharacterized protein</fullName>
    </submittedName>
</protein>
<dbReference type="AlphaFoldDB" id="A0A0G2GKH3"/>
<evidence type="ECO:0000313" key="1">
    <source>
        <dbReference type="EMBL" id="KKY23998.1"/>
    </source>
</evidence>
<comment type="caution">
    <text evidence="1">The sequence shown here is derived from an EMBL/GenBank/DDBJ whole genome shotgun (WGS) entry which is preliminary data.</text>
</comment>
<reference evidence="1 2" key="1">
    <citation type="submission" date="2015-03" db="EMBL/GenBank/DDBJ databases">
        <authorList>
            <person name="Morales-Cruz A."/>
            <person name="Amrine K.C."/>
            <person name="Cantu D."/>
        </authorList>
    </citation>
    <scope>NUCLEOTIDE SEQUENCE [LARGE SCALE GENOMIC DNA]</scope>
    <source>
        <strain evidence="1">DS831</strain>
    </source>
</reference>
<proteinExistence type="predicted"/>
<accession>A0A0G2GKH3</accession>
<name>A0A0G2GKH3_9PEZI</name>